<dbReference type="PANTHER" id="PTHR42748">
    <property type="entry name" value="NITROGEN METABOLITE REPRESSION PROTEIN NMRA FAMILY MEMBER"/>
    <property type="match status" value="1"/>
</dbReference>
<protein>
    <recommendedName>
        <fullName evidence="3">NmrA-like domain-containing protein</fullName>
    </recommendedName>
</protein>
<dbReference type="Pfam" id="PF05368">
    <property type="entry name" value="NmrA"/>
    <property type="match status" value="1"/>
</dbReference>
<dbReference type="Gene3D" id="3.90.25.10">
    <property type="entry name" value="UDP-galactose 4-epimerase, domain 1"/>
    <property type="match status" value="1"/>
</dbReference>
<dbReference type="InterPro" id="IPR008030">
    <property type="entry name" value="NmrA-like"/>
</dbReference>
<evidence type="ECO:0000313" key="4">
    <source>
        <dbReference type="EMBL" id="KZM28801.1"/>
    </source>
</evidence>
<sequence>MSPSFLIVGATGNTGRGVVETLSKLLQTSHTFSDHRILALTRSSNSSTAHELSKLPHVEVLEHKWSEITAQWLREHEVVRAFIASHNQPNQFAEESTFHLAALRAGVKYVVRISTTAANVRSDCDAYYPRTHWAIETMLDSPAFENLQWTSLQPNVFTTFYLSGAAELIKKFRDGGEQNTLSMMADANTPVGVIDPHEVGVVAARLLLQDDTSTHSKRKYVLNGPEDITGNQIVAMVEERIGVKVKDVKFKDLSFLKDMVAASQESPNVIMSIEHAPETAWQGLCKAETTSKEVLELAAPKKSPADILGEMLQ</sequence>
<dbReference type="EMBL" id="JYNV01000002">
    <property type="protein sequence ID" value="KZM28801.1"/>
    <property type="molecule type" value="Genomic_DNA"/>
</dbReference>
<evidence type="ECO:0000256" key="2">
    <source>
        <dbReference type="ARBA" id="ARBA00022857"/>
    </source>
</evidence>
<reference evidence="4 5" key="1">
    <citation type="journal article" date="2016" name="Sci. Rep.">
        <title>Draft genome sequencing and secretome analysis of fungal phytopathogen Ascochyta rabiei provides insight into the necrotrophic effector repertoire.</title>
        <authorList>
            <person name="Verma S."/>
            <person name="Gazara R.K."/>
            <person name="Nizam S."/>
            <person name="Parween S."/>
            <person name="Chattopadhyay D."/>
            <person name="Verma P.K."/>
        </authorList>
    </citation>
    <scope>NUCLEOTIDE SEQUENCE [LARGE SCALE GENOMIC DNA]</scope>
    <source>
        <strain evidence="4 5">ArDII</strain>
    </source>
</reference>
<name>A0A163MKQ6_DIDRA</name>
<accession>A0A163MKQ6</accession>
<comment type="similarity">
    <text evidence="1">Belongs to the NmrA-type oxidoreductase family.</text>
</comment>
<dbReference type="OrthoDB" id="413314at2759"/>
<dbReference type="Proteomes" id="UP000076837">
    <property type="component" value="Unassembled WGS sequence"/>
</dbReference>
<dbReference type="PANTHER" id="PTHR42748:SF31">
    <property type="entry name" value="NMRA-LIKE DOMAIN-CONTAINING PROTEIN-RELATED"/>
    <property type="match status" value="1"/>
</dbReference>
<keyword evidence="5" id="KW-1185">Reference proteome</keyword>
<organism evidence="4 5">
    <name type="scientific">Didymella rabiei</name>
    <name type="common">Chickpea ascochyta blight fungus</name>
    <name type="synonym">Mycosphaerella rabiei</name>
    <dbReference type="NCBI Taxonomy" id="5454"/>
    <lineage>
        <taxon>Eukaryota</taxon>
        <taxon>Fungi</taxon>
        <taxon>Dikarya</taxon>
        <taxon>Ascomycota</taxon>
        <taxon>Pezizomycotina</taxon>
        <taxon>Dothideomycetes</taxon>
        <taxon>Pleosporomycetidae</taxon>
        <taxon>Pleosporales</taxon>
        <taxon>Pleosporineae</taxon>
        <taxon>Didymellaceae</taxon>
        <taxon>Ascochyta</taxon>
    </lineage>
</organism>
<proteinExistence type="inferred from homology"/>
<dbReference type="InterPro" id="IPR036291">
    <property type="entry name" value="NAD(P)-bd_dom_sf"/>
</dbReference>
<dbReference type="STRING" id="5454.A0A163MKQ6"/>
<keyword evidence="2" id="KW-0521">NADP</keyword>
<dbReference type="Gene3D" id="3.40.50.720">
    <property type="entry name" value="NAD(P)-binding Rossmann-like Domain"/>
    <property type="match status" value="1"/>
</dbReference>
<dbReference type="AlphaFoldDB" id="A0A163MKQ6"/>
<dbReference type="GO" id="GO:0005634">
    <property type="term" value="C:nucleus"/>
    <property type="evidence" value="ECO:0007669"/>
    <property type="project" value="TreeGrafter"/>
</dbReference>
<evidence type="ECO:0000256" key="1">
    <source>
        <dbReference type="ARBA" id="ARBA00006328"/>
    </source>
</evidence>
<dbReference type="SUPFAM" id="SSF51735">
    <property type="entry name" value="NAD(P)-binding Rossmann-fold domains"/>
    <property type="match status" value="1"/>
</dbReference>
<gene>
    <name evidence="4" type="ORF">ST47_g66</name>
</gene>
<comment type="caution">
    <text evidence="4">The sequence shown here is derived from an EMBL/GenBank/DDBJ whole genome shotgun (WGS) entry which is preliminary data.</text>
</comment>
<dbReference type="InterPro" id="IPR051164">
    <property type="entry name" value="NmrA-like_oxidored"/>
</dbReference>
<feature type="domain" description="NmrA-like" evidence="3">
    <location>
        <begin position="6"/>
        <end position="263"/>
    </location>
</feature>
<evidence type="ECO:0000313" key="5">
    <source>
        <dbReference type="Proteomes" id="UP000076837"/>
    </source>
</evidence>
<evidence type="ECO:0000259" key="3">
    <source>
        <dbReference type="Pfam" id="PF05368"/>
    </source>
</evidence>